<evidence type="ECO:0000313" key="5">
    <source>
        <dbReference type="Ensembl" id="ENSPSNP00000011875.1"/>
    </source>
</evidence>
<sequence length="156" mass="18430">MTKHPPNRRGISFEVGGQLEARDQLKNWYPAHIEVIDYKEGKVLIHFKRWNHHSDEWFCWESPYLRPLEKIQLRKAGLHEEERSSEFQINEQVLACWSDCRFYPAKITAVLNTVKFYDGVVQTVKHIHVKAFSKDQNIVGNARPKETEHKKSFIIS</sequence>
<dbReference type="GO" id="GO:0044545">
    <property type="term" value="C:NSL complex"/>
    <property type="evidence" value="ECO:0007669"/>
    <property type="project" value="TreeGrafter"/>
</dbReference>
<dbReference type="GeneTree" id="ENSGT00940000156477"/>
<evidence type="ECO:0000259" key="4">
    <source>
        <dbReference type="Pfam" id="PF18115"/>
    </source>
</evidence>
<dbReference type="Ensembl" id="ENSPSNT00000013437.1">
    <property type="protein sequence ID" value="ENSPSNP00000011875.1"/>
    <property type="gene ID" value="ENSPSNG00000008761.1"/>
</dbReference>
<evidence type="ECO:0000256" key="1">
    <source>
        <dbReference type="ARBA" id="ARBA00004123"/>
    </source>
</evidence>
<evidence type="ECO:0000256" key="2">
    <source>
        <dbReference type="ARBA" id="ARBA00022737"/>
    </source>
</evidence>
<keyword evidence="2" id="KW-0677">Repeat</keyword>
<protein>
    <recommendedName>
        <fullName evidence="4">DNA repair protein Crb2 Tudor domain-containing protein</fullName>
    </recommendedName>
</protein>
<dbReference type="InterPro" id="IPR041297">
    <property type="entry name" value="Crb2_Tudor"/>
</dbReference>
<dbReference type="Gene3D" id="2.30.30.140">
    <property type="match status" value="2"/>
</dbReference>
<name>A0A8C9BPX0_PHOSS</name>
<dbReference type="SUPFAM" id="SSF63748">
    <property type="entry name" value="Tudor/PWWP/MBT"/>
    <property type="match status" value="2"/>
</dbReference>
<dbReference type="Pfam" id="PF18115">
    <property type="entry name" value="Tudor_3"/>
    <property type="match status" value="1"/>
</dbReference>
<dbReference type="CDD" id="cd20104">
    <property type="entry name" value="MBT_PHF20L1-like"/>
    <property type="match status" value="1"/>
</dbReference>
<comment type="subcellular location">
    <subcellularLocation>
        <location evidence="1">Nucleus</location>
    </subcellularLocation>
</comment>
<evidence type="ECO:0000313" key="6">
    <source>
        <dbReference type="Proteomes" id="UP000694554"/>
    </source>
</evidence>
<reference evidence="5" key="1">
    <citation type="submission" date="2019-08" db="EMBL/GenBank/DDBJ databases">
        <title>Phocoena sinus (Vaquita) genome, mPhoSin1, primary haplotype.</title>
        <authorList>
            <person name="Morin P."/>
            <person name="Mountcastle J."/>
            <person name="Fungtammasan C."/>
            <person name="Rhie A."/>
            <person name="Rojas-Bracho L."/>
            <person name="Smith C.R."/>
            <person name="Taylor B.L."/>
            <person name="Gulland F.M.D."/>
            <person name="Musser W."/>
            <person name="Houck M."/>
            <person name="Haase B."/>
            <person name="Paez S."/>
            <person name="Howe K."/>
            <person name="Torrance J."/>
            <person name="Formenti G."/>
            <person name="Phillippy A."/>
            <person name="Ryder O."/>
            <person name="Jarvis E.D."/>
            <person name="Fedrigo O."/>
        </authorList>
    </citation>
    <scope>NUCLEOTIDE SEQUENCE [LARGE SCALE GENOMIC DNA]</scope>
</reference>
<reference evidence="5" key="2">
    <citation type="submission" date="2025-08" db="UniProtKB">
        <authorList>
            <consortium name="Ensembl"/>
        </authorList>
    </citation>
    <scope>IDENTIFICATION</scope>
</reference>
<evidence type="ECO:0000256" key="3">
    <source>
        <dbReference type="ARBA" id="ARBA00023242"/>
    </source>
</evidence>
<reference evidence="5" key="3">
    <citation type="submission" date="2025-09" db="UniProtKB">
        <authorList>
            <consortium name="Ensembl"/>
        </authorList>
    </citation>
    <scope>IDENTIFICATION</scope>
</reference>
<dbReference type="AlphaFoldDB" id="A0A8C9BPX0"/>
<dbReference type="InterPro" id="IPR043449">
    <property type="entry name" value="PHF20-like"/>
</dbReference>
<proteinExistence type="predicted"/>
<keyword evidence="3" id="KW-0539">Nucleus</keyword>
<dbReference type="Proteomes" id="UP000694554">
    <property type="component" value="Chromosome 8"/>
</dbReference>
<dbReference type="GO" id="GO:0071339">
    <property type="term" value="C:MLL1 complex"/>
    <property type="evidence" value="ECO:0007669"/>
    <property type="project" value="TreeGrafter"/>
</dbReference>
<feature type="domain" description="DNA repair protein Crb2 Tudor" evidence="4">
    <location>
        <begin position="90"/>
        <end position="132"/>
    </location>
</feature>
<organism evidence="5 6">
    <name type="scientific">Phocoena sinus</name>
    <name type="common">Vaquita</name>
    <dbReference type="NCBI Taxonomy" id="42100"/>
    <lineage>
        <taxon>Eukaryota</taxon>
        <taxon>Metazoa</taxon>
        <taxon>Chordata</taxon>
        <taxon>Craniata</taxon>
        <taxon>Vertebrata</taxon>
        <taxon>Euteleostomi</taxon>
        <taxon>Mammalia</taxon>
        <taxon>Eutheria</taxon>
        <taxon>Laurasiatheria</taxon>
        <taxon>Artiodactyla</taxon>
        <taxon>Whippomorpha</taxon>
        <taxon>Cetacea</taxon>
        <taxon>Odontoceti</taxon>
        <taxon>Phocoenidae</taxon>
        <taxon>Phocoena</taxon>
    </lineage>
</organism>
<accession>A0A8C9BPX0</accession>
<dbReference type="GO" id="GO:0006357">
    <property type="term" value="P:regulation of transcription by RNA polymerase II"/>
    <property type="evidence" value="ECO:0007669"/>
    <property type="project" value="TreeGrafter"/>
</dbReference>
<keyword evidence="6" id="KW-1185">Reference proteome</keyword>
<dbReference type="PANTHER" id="PTHR15856:SF27">
    <property type="entry name" value="PHD FINGER PROTEIN 20"/>
    <property type="match status" value="1"/>
</dbReference>
<dbReference type="PANTHER" id="PTHR15856">
    <property type="entry name" value="PHD FINGER PROTEIN 20-RELATED"/>
    <property type="match status" value="1"/>
</dbReference>
<dbReference type="FunFam" id="2.30.30.140:FF:000049">
    <property type="entry name" value="PHD finger protein 20 (Predicted)"/>
    <property type="match status" value="1"/>
</dbReference>